<feature type="non-terminal residue" evidence="1">
    <location>
        <position position="120"/>
    </location>
</feature>
<accession>W1YRU1</accession>
<gene>
    <name evidence="1" type="ORF">Q604_UNBC01532G0001</name>
</gene>
<sequence length="120" mass="12665">VPFSPLMGKDIQATGWVTGVVNVTGKTKNPKVELSGAVESGSFNGIGIDEGFVLATMQDHVIQIQRIQGAKGGYKLSLYGKIPLAALYTSGYIEASNAKSMDVTIDFNEADMAVIPLVTT</sequence>
<name>W1YRU1_9ZZZZ</name>
<dbReference type="AlphaFoldDB" id="W1YRU1"/>
<evidence type="ECO:0000313" key="1">
    <source>
        <dbReference type="EMBL" id="ETJ44465.1"/>
    </source>
</evidence>
<reference evidence="1" key="1">
    <citation type="submission" date="2013-12" db="EMBL/GenBank/DDBJ databases">
        <title>A Varibaculum cambriense genome reconstructed from a premature infant gut community with otherwise low bacterial novelty that shifts toward anaerobic metabolism during the third week of life.</title>
        <authorList>
            <person name="Brown C.T."/>
            <person name="Sharon I."/>
            <person name="Thomas B.C."/>
            <person name="Castelle C.J."/>
            <person name="Morowitz M.J."/>
            <person name="Banfield J.F."/>
        </authorList>
    </citation>
    <scope>NUCLEOTIDE SEQUENCE</scope>
</reference>
<protein>
    <submittedName>
        <fullName evidence="1">Uncharacterized protein</fullName>
    </submittedName>
</protein>
<comment type="caution">
    <text evidence="1">The sequence shown here is derived from an EMBL/GenBank/DDBJ whole genome shotgun (WGS) entry which is preliminary data.</text>
</comment>
<feature type="non-terminal residue" evidence="1">
    <location>
        <position position="1"/>
    </location>
</feature>
<organism evidence="1">
    <name type="scientific">human gut metagenome</name>
    <dbReference type="NCBI Taxonomy" id="408170"/>
    <lineage>
        <taxon>unclassified sequences</taxon>
        <taxon>metagenomes</taxon>
        <taxon>organismal metagenomes</taxon>
    </lineage>
</organism>
<proteinExistence type="predicted"/>
<dbReference type="EMBL" id="AZMM01001532">
    <property type="protein sequence ID" value="ETJ44465.1"/>
    <property type="molecule type" value="Genomic_DNA"/>
</dbReference>